<dbReference type="Proteomes" id="UP001320876">
    <property type="component" value="Unassembled WGS sequence"/>
</dbReference>
<sequence>MKTEVFRSGNSLAVRLPSGFEMPCGEVTIRREGRRVVIEVLTSDAWPEGFFESIRMDREDFGREKAVYREKAL</sequence>
<reference evidence="1 2" key="1">
    <citation type="submission" date="2022-10" db="EMBL/GenBank/DDBJ databases">
        <title>Luteolibacter arcticus strain CCTCC AB 2014275, whole genome shotgun sequencing project.</title>
        <authorList>
            <person name="Zhao G."/>
            <person name="Shen L."/>
        </authorList>
    </citation>
    <scope>NUCLEOTIDE SEQUENCE [LARGE SCALE GENOMIC DNA]</scope>
    <source>
        <strain evidence="1 2">CCTCC AB 2014275</strain>
    </source>
</reference>
<dbReference type="RefSeq" id="WP_264486966.1">
    <property type="nucleotide sequence ID" value="NZ_JAPDDT010000003.1"/>
</dbReference>
<dbReference type="Gene3D" id="2.10.260.10">
    <property type="match status" value="1"/>
</dbReference>
<dbReference type="EMBL" id="JAPDDT010000003">
    <property type="protein sequence ID" value="MCW1922860.1"/>
    <property type="molecule type" value="Genomic_DNA"/>
</dbReference>
<dbReference type="InterPro" id="IPR037914">
    <property type="entry name" value="SpoVT-AbrB_sf"/>
</dbReference>
<evidence type="ECO:0000313" key="2">
    <source>
        <dbReference type="Proteomes" id="UP001320876"/>
    </source>
</evidence>
<dbReference type="SUPFAM" id="SSF89447">
    <property type="entry name" value="AbrB/MazE/MraZ-like"/>
    <property type="match status" value="1"/>
</dbReference>
<proteinExistence type="predicted"/>
<keyword evidence="2" id="KW-1185">Reference proteome</keyword>
<protein>
    <recommendedName>
        <fullName evidence="3">AbrB/MazE/SpoVT family DNA-binding domain-containing protein</fullName>
    </recommendedName>
</protein>
<accession>A0ABT3GGY8</accession>
<comment type="caution">
    <text evidence="1">The sequence shown here is derived from an EMBL/GenBank/DDBJ whole genome shotgun (WGS) entry which is preliminary data.</text>
</comment>
<gene>
    <name evidence="1" type="ORF">OKA05_09885</name>
</gene>
<evidence type="ECO:0000313" key="1">
    <source>
        <dbReference type="EMBL" id="MCW1922860.1"/>
    </source>
</evidence>
<name>A0ABT3GGY8_9BACT</name>
<organism evidence="1 2">
    <name type="scientific">Luteolibacter arcticus</name>
    <dbReference type="NCBI Taxonomy" id="1581411"/>
    <lineage>
        <taxon>Bacteria</taxon>
        <taxon>Pseudomonadati</taxon>
        <taxon>Verrucomicrobiota</taxon>
        <taxon>Verrucomicrobiia</taxon>
        <taxon>Verrucomicrobiales</taxon>
        <taxon>Verrucomicrobiaceae</taxon>
        <taxon>Luteolibacter</taxon>
    </lineage>
</organism>
<evidence type="ECO:0008006" key="3">
    <source>
        <dbReference type="Google" id="ProtNLM"/>
    </source>
</evidence>